<proteinExistence type="predicted"/>
<evidence type="ECO:0000256" key="1">
    <source>
        <dbReference type="SAM" id="MobiDB-lite"/>
    </source>
</evidence>
<dbReference type="AlphaFoldDB" id="A0A151XGE9"/>
<evidence type="ECO:0000313" key="3">
    <source>
        <dbReference type="Proteomes" id="UP000075809"/>
    </source>
</evidence>
<name>A0A151XGE9_9HYME</name>
<reference evidence="2 3" key="1">
    <citation type="submission" date="2015-09" db="EMBL/GenBank/DDBJ databases">
        <title>Trachymyrmex zeteki WGS genome.</title>
        <authorList>
            <person name="Nygaard S."/>
            <person name="Hu H."/>
            <person name="Boomsma J."/>
            <person name="Zhang G."/>
        </authorList>
    </citation>
    <scope>NUCLEOTIDE SEQUENCE [LARGE SCALE GENOMIC DNA]</scope>
    <source>
        <strain evidence="2">Tzet28-1</strain>
        <tissue evidence="2">Whole body</tissue>
    </source>
</reference>
<feature type="non-terminal residue" evidence="2">
    <location>
        <position position="1"/>
    </location>
</feature>
<gene>
    <name evidence="2" type="ORF">ALC60_01451</name>
</gene>
<evidence type="ECO:0000313" key="2">
    <source>
        <dbReference type="EMBL" id="KYQ59466.1"/>
    </source>
</evidence>
<sequence length="69" mass="7790">VLSDKFSLLPRAHPAVLPRGRLLKRQRFISRIFMSGRSRDEEGEGEQRHHSPNERPSLLLLVGSCAING</sequence>
<accession>A0A151XGE9</accession>
<organism evidence="2 3">
    <name type="scientific">Mycetomoellerius zeteki</name>
    <dbReference type="NCBI Taxonomy" id="64791"/>
    <lineage>
        <taxon>Eukaryota</taxon>
        <taxon>Metazoa</taxon>
        <taxon>Ecdysozoa</taxon>
        <taxon>Arthropoda</taxon>
        <taxon>Hexapoda</taxon>
        <taxon>Insecta</taxon>
        <taxon>Pterygota</taxon>
        <taxon>Neoptera</taxon>
        <taxon>Endopterygota</taxon>
        <taxon>Hymenoptera</taxon>
        <taxon>Apocrita</taxon>
        <taxon>Aculeata</taxon>
        <taxon>Formicoidea</taxon>
        <taxon>Formicidae</taxon>
        <taxon>Myrmicinae</taxon>
        <taxon>Mycetomoellerius</taxon>
    </lineage>
</organism>
<dbReference type="EMBL" id="KQ982169">
    <property type="protein sequence ID" value="KYQ59466.1"/>
    <property type="molecule type" value="Genomic_DNA"/>
</dbReference>
<dbReference type="Proteomes" id="UP000075809">
    <property type="component" value="Unassembled WGS sequence"/>
</dbReference>
<feature type="region of interest" description="Disordered" evidence="1">
    <location>
        <begin position="36"/>
        <end position="56"/>
    </location>
</feature>
<keyword evidence="3" id="KW-1185">Reference proteome</keyword>
<protein>
    <submittedName>
        <fullName evidence="2">Uncharacterized protein</fullName>
    </submittedName>
</protein>
<feature type="compositionally biased region" description="Basic and acidic residues" evidence="1">
    <location>
        <begin position="37"/>
        <end position="53"/>
    </location>
</feature>